<comment type="similarity">
    <text evidence="3">Belongs to the LptF/LptG family.</text>
</comment>
<comment type="subunit">
    <text evidence="8">Component of the lipopolysaccharide transport and assembly complex. The LptBFG transporter is composed of two ATP-binding proteins (LptB) and two transmembrane proteins (LptF and LptG).</text>
</comment>
<dbReference type="GO" id="GO:0055085">
    <property type="term" value="P:transmembrane transport"/>
    <property type="evidence" value="ECO:0007669"/>
    <property type="project" value="InterPro"/>
</dbReference>
<dbReference type="InterPro" id="IPR030923">
    <property type="entry name" value="LptG"/>
</dbReference>
<keyword evidence="11" id="KW-1185">Reference proteome</keyword>
<accession>A0A5Q2QCY4</accession>
<protein>
    <submittedName>
        <fullName evidence="10">LPS export ABC transporter permease LptG</fullName>
    </submittedName>
</protein>
<feature type="transmembrane region" description="Helical" evidence="9">
    <location>
        <begin position="6"/>
        <end position="29"/>
    </location>
</feature>
<comment type="function">
    <text evidence="1">Part of the ABC transporter complex LptBFG involved in the translocation of lipopolysaccharide (LPS) from the inner membrane to the outer membrane.</text>
</comment>
<dbReference type="KEGG" id="llp:GH975_03595"/>
<organism evidence="10 11">
    <name type="scientific">Litorivicinus lipolyticus</name>
    <dbReference type="NCBI Taxonomy" id="418701"/>
    <lineage>
        <taxon>Bacteria</taxon>
        <taxon>Pseudomonadati</taxon>
        <taxon>Pseudomonadota</taxon>
        <taxon>Gammaproteobacteria</taxon>
        <taxon>Oceanospirillales</taxon>
        <taxon>Litorivicinaceae</taxon>
        <taxon>Litorivicinus</taxon>
    </lineage>
</organism>
<evidence type="ECO:0000256" key="7">
    <source>
        <dbReference type="ARBA" id="ARBA00023136"/>
    </source>
</evidence>
<dbReference type="AlphaFoldDB" id="A0A5Q2QCY4"/>
<keyword evidence="6 9" id="KW-1133">Transmembrane helix</keyword>
<proteinExistence type="inferred from homology"/>
<evidence type="ECO:0000256" key="5">
    <source>
        <dbReference type="ARBA" id="ARBA00022692"/>
    </source>
</evidence>
<evidence type="ECO:0000256" key="6">
    <source>
        <dbReference type="ARBA" id="ARBA00022989"/>
    </source>
</evidence>
<dbReference type="GO" id="GO:0043190">
    <property type="term" value="C:ATP-binding cassette (ABC) transporter complex"/>
    <property type="evidence" value="ECO:0007669"/>
    <property type="project" value="InterPro"/>
</dbReference>
<feature type="transmembrane region" description="Helical" evidence="9">
    <location>
        <begin position="65"/>
        <end position="85"/>
    </location>
</feature>
<dbReference type="NCBIfam" id="TIGR04408">
    <property type="entry name" value="LptG_lptG"/>
    <property type="match status" value="1"/>
</dbReference>
<feature type="transmembrane region" description="Helical" evidence="9">
    <location>
        <begin position="323"/>
        <end position="345"/>
    </location>
</feature>
<reference evidence="10 11" key="1">
    <citation type="submission" date="2019-11" db="EMBL/GenBank/DDBJ databases">
        <authorList>
            <person name="Khan S.A."/>
            <person name="Jeon C.O."/>
            <person name="Chun B.H."/>
        </authorList>
    </citation>
    <scope>NUCLEOTIDE SEQUENCE [LARGE SCALE GENOMIC DNA]</scope>
    <source>
        <strain evidence="10 11">IMCC 1097</strain>
    </source>
</reference>
<feature type="transmembrane region" description="Helical" evidence="9">
    <location>
        <begin position="41"/>
        <end position="59"/>
    </location>
</feature>
<dbReference type="GO" id="GO:0015920">
    <property type="term" value="P:lipopolysaccharide transport"/>
    <property type="evidence" value="ECO:0007669"/>
    <property type="project" value="TreeGrafter"/>
</dbReference>
<feature type="transmembrane region" description="Helical" evidence="9">
    <location>
        <begin position="300"/>
        <end position="317"/>
    </location>
</feature>
<dbReference type="PANTHER" id="PTHR33529">
    <property type="entry name" value="SLR0882 PROTEIN-RELATED"/>
    <property type="match status" value="1"/>
</dbReference>
<comment type="subcellular location">
    <subcellularLocation>
        <location evidence="2">Cell membrane</location>
        <topology evidence="2">Multi-pass membrane protein</topology>
    </subcellularLocation>
</comment>
<dbReference type="Pfam" id="PF03739">
    <property type="entry name" value="LptF_LptG"/>
    <property type="match status" value="1"/>
</dbReference>
<dbReference type="OrthoDB" id="9776227at2"/>
<sequence>MKLARYLMLRVSAATLVCAVVLLGLGFTFEVIDEVGNASPGYGFGQAVWFAVLSIPAAFVRDLPLIGLLGALTGLGSLAGTSELIAARAAGLSLARLVVLSCVPGFVAGLGAIAMAEWVVPLTDRAAASYKDNALGRAANDQLVRGLWHRDGSRFVNLESAQNDQIRALRWFDFDATAALVESGAAGQGVADEDGWTLDGARIANLVDQRIQVRTDVTLTLPIQVSPVSLYQAADAGVAQRPSDLLNLYRQLERAGLSTQRAQLGLYQALLLPLLILALVFAGAGFVLGPLRSSPIGTRLFIGVVVGLGFKLLQDIAGPVTLVYGFSPLLAVVIPGALAVALGAVNLRRT</sequence>
<evidence type="ECO:0000256" key="2">
    <source>
        <dbReference type="ARBA" id="ARBA00004651"/>
    </source>
</evidence>
<keyword evidence="5 9" id="KW-0812">Transmembrane</keyword>
<dbReference type="PANTHER" id="PTHR33529:SF2">
    <property type="entry name" value="LIPOPOLYSACCHARIDE EXPORT SYSTEM PERMEASE PROTEIN LPTG"/>
    <property type="match status" value="1"/>
</dbReference>
<evidence type="ECO:0000313" key="10">
    <source>
        <dbReference type="EMBL" id="QGG79700.1"/>
    </source>
</evidence>
<evidence type="ECO:0000256" key="3">
    <source>
        <dbReference type="ARBA" id="ARBA00007725"/>
    </source>
</evidence>
<name>A0A5Q2QCY4_9GAMM</name>
<evidence type="ECO:0000256" key="8">
    <source>
        <dbReference type="ARBA" id="ARBA00026081"/>
    </source>
</evidence>
<evidence type="ECO:0000256" key="9">
    <source>
        <dbReference type="SAM" id="Phobius"/>
    </source>
</evidence>
<keyword evidence="7 9" id="KW-0472">Membrane</keyword>
<evidence type="ECO:0000256" key="1">
    <source>
        <dbReference type="ARBA" id="ARBA00002265"/>
    </source>
</evidence>
<feature type="transmembrane region" description="Helical" evidence="9">
    <location>
        <begin position="97"/>
        <end position="120"/>
    </location>
</feature>
<dbReference type="Proteomes" id="UP000388235">
    <property type="component" value="Chromosome"/>
</dbReference>
<evidence type="ECO:0000313" key="11">
    <source>
        <dbReference type="Proteomes" id="UP000388235"/>
    </source>
</evidence>
<dbReference type="InterPro" id="IPR005495">
    <property type="entry name" value="LptG/LptF_permease"/>
</dbReference>
<gene>
    <name evidence="10" type="primary">lptG</name>
    <name evidence="10" type="ORF">GH975_03595</name>
</gene>
<keyword evidence="4" id="KW-1003">Cell membrane</keyword>
<feature type="transmembrane region" description="Helical" evidence="9">
    <location>
        <begin position="266"/>
        <end position="288"/>
    </location>
</feature>
<dbReference type="RefSeq" id="WP_153713204.1">
    <property type="nucleotide sequence ID" value="NZ_CP045871.1"/>
</dbReference>
<dbReference type="EMBL" id="CP045871">
    <property type="protein sequence ID" value="QGG79700.1"/>
    <property type="molecule type" value="Genomic_DNA"/>
</dbReference>
<evidence type="ECO:0000256" key="4">
    <source>
        <dbReference type="ARBA" id="ARBA00022475"/>
    </source>
</evidence>